<dbReference type="EMBL" id="JARJLM010000532">
    <property type="protein sequence ID" value="MDF3837724.1"/>
    <property type="molecule type" value="Genomic_DNA"/>
</dbReference>
<reference evidence="2 3" key="1">
    <citation type="submission" date="2023-03" db="EMBL/GenBank/DDBJ databases">
        <title>Draft assemblies of triclosan tolerant bacteria isolated from returned activated sludge.</title>
        <authorList>
            <person name="Van Hamelsveld S."/>
        </authorList>
    </citation>
    <scope>NUCLEOTIDE SEQUENCE [LARGE SCALE GENOMIC DNA]</scope>
    <source>
        <strain evidence="2 3">GW210010_S58</strain>
    </source>
</reference>
<evidence type="ECO:0000259" key="1">
    <source>
        <dbReference type="Pfam" id="PF01965"/>
    </source>
</evidence>
<name>A0ABT6AYM5_9BURK</name>
<dbReference type="Gene3D" id="3.40.50.880">
    <property type="match status" value="1"/>
</dbReference>
<dbReference type="SUPFAM" id="SSF52317">
    <property type="entry name" value="Class I glutamine amidotransferase-like"/>
    <property type="match status" value="1"/>
</dbReference>
<dbReference type="CDD" id="cd03139">
    <property type="entry name" value="GATase1_PfpI_2"/>
    <property type="match status" value="1"/>
</dbReference>
<accession>A0ABT6AYM5</accession>
<protein>
    <submittedName>
        <fullName evidence="2">DJ-1/PfpI family protein</fullName>
    </submittedName>
</protein>
<feature type="domain" description="DJ-1/PfpI" evidence="1">
    <location>
        <begin position="4"/>
        <end position="168"/>
    </location>
</feature>
<proteinExistence type="predicted"/>
<dbReference type="InterPro" id="IPR002818">
    <property type="entry name" value="DJ-1/PfpI"/>
</dbReference>
<dbReference type="InterPro" id="IPR029062">
    <property type="entry name" value="Class_I_gatase-like"/>
</dbReference>
<evidence type="ECO:0000313" key="2">
    <source>
        <dbReference type="EMBL" id="MDF3837724.1"/>
    </source>
</evidence>
<keyword evidence="3" id="KW-1185">Reference proteome</keyword>
<sequence>MTKKKIGIVLFNEFETLDVFGPVEMWGDLPDYQVFMVSQNGGLVKSAQGVETNATYSFDNAPQFDILMVPGGMGARREVNNSALLEFLRRQDKKTEWTTSVCTGSAILAKAGVLKGRRATSNKLAYEFATSQDRSVLWQGSARWVVDGKYVTSSGVSAGTDMALGLVEIIYNRQVAEKIAHETEYIWNDNAATDLFSVGKSD</sequence>
<dbReference type="PANTHER" id="PTHR43130">
    <property type="entry name" value="ARAC-FAMILY TRANSCRIPTIONAL REGULATOR"/>
    <property type="match status" value="1"/>
</dbReference>
<dbReference type="Proteomes" id="UP001216674">
    <property type="component" value="Unassembled WGS sequence"/>
</dbReference>
<dbReference type="Pfam" id="PF01965">
    <property type="entry name" value="DJ-1_PfpI"/>
    <property type="match status" value="1"/>
</dbReference>
<gene>
    <name evidence="2" type="ORF">P3W85_33035</name>
</gene>
<evidence type="ECO:0000313" key="3">
    <source>
        <dbReference type="Proteomes" id="UP001216674"/>
    </source>
</evidence>
<dbReference type="PANTHER" id="PTHR43130:SF15">
    <property type="entry name" value="THIJ_PFPI FAMILY PROTEIN (AFU_ORTHOLOGUE AFUA_5G14240)"/>
    <property type="match status" value="1"/>
</dbReference>
<dbReference type="InterPro" id="IPR052158">
    <property type="entry name" value="INH-QAR"/>
</dbReference>
<organism evidence="2 3">
    <name type="scientific">Cupriavidus basilensis</name>
    <dbReference type="NCBI Taxonomy" id="68895"/>
    <lineage>
        <taxon>Bacteria</taxon>
        <taxon>Pseudomonadati</taxon>
        <taxon>Pseudomonadota</taxon>
        <taxon>Betaproteobacteria</taxon>
        <taxon>Burkholderiales</taxon>
        <taxon>Burkholderiaceae</taxon>
        <taxon>Cupriavidus</taxon>
    </lineage>
</organism>
<comment type="caution">
    <text evidence="2">The sequence shown here is derived from an EMBL/GenBank/DDBJ whole genome shotgun (WGS) entry which is preliminary data.</text>
</comment>
<dbReference type="RefSeq" id="WP_276267854.1">
    <property type="nucleotide sequence ID" value="NZ_JARJLM010000532.1"/>
</dbReference>